<sequence>METAASAIAFADAAFKITKLIIEINQLWGEAKTLPEDLQEMVDELDGLALDFEDLKEQLDHDQAFRPGLRQSSINRCYTAARKAQNNLYTLVKEMQSEIYSKREGFQRTMSGFKLLLKKGKLDKCRKKLKHTIELLHNAISIRHMSITRNNVEIITSRVRTDFKQQLIDFQPELVSMIQTAIRNEQRLVDSQSNNQKPQSALETHKKTAEKRQPWLTYTNGPKSWRARLQLPSWISQAVYDIQFNTTLYSWSFACQSYNIISPESDIIQTIQRGDTNGVLKLFDTRMASPFDKDHHGYSLLYFAAQKKQYEICQVLLKLGLKGSLIEVIGEGRESPLKPLVYQPSRKSAEVEWNRIVELFQAYLQDVDEVPVVRLFDFIHEWTYRDDFVFIFLERFMPKYYHWPLRDRLEAVRLGSFHVLTDNSFPRLLSKDSAITSSDVSQSSYEKLSLLHSAAIALGIRFADETLPYKRNDFQWRAYTEAWKELVTKIASVAAPDDLHSVELVSPWDVHHVPHWKGTPLMSVIGGVLCYISPAVSFVHWDKAFQETLHEWLEGLQKAGVDLSEYGKNERDLLHGGLKGAFDAGAIEASRTMIRETLARAAYGTKVSEKAVKGWNVNHWVPIRILDIATGPKVIDWQIIWAPEFEYMARQFWELVEIREIKSVMPGSWSESY</sequence>
<dbReference type="Proteomes" id="UP000070720">
    <property type="component" value="Chromosome 1"/>
</dbReference>
<dbReference type="SUPFAM" id="SSF48403">
    <property type="entry name" value="Ankyrin repeat"/>
    <property type="match status" value="1"/>
</dbReference>
<accession>A0A0E0RP21</accession>
<proteinExistence type="predicted"/>
<evidence type="ECO:0000313" key="4">
    <source>
        <dbReference type="Proteomes" id="UP000070720"/>
    </source>
</evidence>
<name>A0A098D4X6_GIBZE</name>
<reference evidence="3 4" key="2">
    <citation type="journal article" date="2010" name="Nature">
        <title>Comparative genomics reveals mobile pathogenicity chromosomes in Fusarium.</title>
        <authorList>
            <person name="Ma L.J."/>
            <person name="van der Does H.C."/>
            <person name="Borkovich K.A."/>
            <person name="Coleman J.J."/>
            <person name="Daboussi M.J."/>
            <person name="Di Pietro A."/>
            <person name="Dufresne M."/>
            <person name="Freitag M."/>
            <person name="Grabherr M."/>
            <person name="Henrissat B."/>
            <person name="Houterman P.M."/>
            <person name="Kang S."/>
            <person name="Shim W.B."/>
            <person name="Woloshuk C."/>
            <person name="Xie X."/>
            <person name="Xu J.R."/>
            <person name="Antoniw J."/>
            <person name="Baker S.E."/>
            <person name="Bluhm B.H."/>
            <person name="Breakspear A."/>
            <person name="Brown D.W."/>
            <person name="Butchko R.A."/>
            <person name="Chapman S."/>
            <person name="Coulson R."/>
            <person name="Coutinho P.M."/>
            <person name="Danchin E.G."/>
            <person name="Diener A."/>
            <person name="Gale L.R."/>
            <person name="Gardiner D.M."/>
            <person name="Goff S."/>
            <person name="Hammond-Kosack K.E."/>
            <person name="Hilburn K."/>
            <person name="Hua-Van A."/>
            <person name="Jonkers W."/>
            <person name="Kazan K."/>
            <person name="Kodira C.D."/>
            <person name="Koehrsen M."/>
            <person name="Kumar L."/>
            <person name="Lee Y.H."/>
            <person name="Li L."/>
            <person name="Manners J.M."/>
            <person name="Miranda-Saavedra D."/>
            <person name="Mukherjee M."/>
            <person name="Park G."/>
            <person name="Park J."/>
            <person name="Park S.Y."/>
            <person name="Proctor R.H."/>
            <person name="Regev A."/>
            <person name="Ruiz-Roldan M.C."/>
            <person name="Sain D."/>
            <person name="Sakthikumar S."/>
            <person name="Sykes S."/>
            <person name="Schwartz D.C."/>
            <person name="Turgeon B.G."/>
            <person name="Wapinski I."/>
            <person name="Yoder O."/>
            <person name="Young S."/>
            <person name="Zeng Q."/>
            <person name="Zhou S."/>
            <person name="Galagan J."/>
            <person name="Cuomo C.A."/>
            <person name="Kistler H.C."/>
            <person name="Rep M."/>
        </authorList>
    </citation>
    <scope>GENOME REANNOTATION</scope>
    <source>
        <strain evidence="4">ATCC MYA-4620 / CBS 123657 / FGSC 9075 / NRRL 31084 / PH-1</strain>
        <strain evidence="3">PH-1 / ATCC MYA-4620 / FGSC 9075 / NRRL 31084</strain>
    </source>
</reference>
<dbReference type="VEuPathDB" id="FungiDB:FGRAMPH1_01G02389"/>
<reference evidence="3 4" key="1">
    <citation type="journal article" date="2007" name="Science">
        <title>The Fusarium graminearum genome reveals a link between localized polymorphism and pathogen specialization.</title>
        <authorList>
            <person name="Cuomo C.A."/>
            <person name="Gueldener U."/>
            <person name="Xu J.-R."/>
            <person name="Trail F."/>
            <person name="Turgeon B.G."/>
            <person name="Di Pietro A."/>
            <person name="Walton J.D."/>
            <person name="Ma L.-J."/>
            <person name="Baker S.E."/>
            <person name="Rep M."/>
            <person name="Adam G."/>
            <person name="Antoniw J."/>
            <person name="Baldwin T."/>
            <person name="Calvo S.E."/>
            <person name="Chang Y.-L."/>
            <person name="DeCaprio D."/>
            <person name="Gale L.R."/>
            <person name="Gnerre S."/>
            <person name="Goswami R.S."/>
            <person name="Hammond-Kosack K."/>
            <person name="Harris L.J."/>
            <person name="Hilburn K."/>
            <person name="Kennell J.C."/>
            <person name="Kroken S."/>
            <person name="Magnuson J.K."/>
            <person name="Mannhaupt G."/>
            <person name="Mauceli E.W."/>
            <person name="Mewes H.-W."/>
            <person name="Mitterbauer R."/>
            <person name="Muehlbauer G."/>
            <person name="Muensterkoetter M."/>
            <person name="Nelson D."/>
            <person name="O'Donnell K."/>
            <person name="Ouellet T."/>
            <person name="Qi W."/>
            <person name="Quesneville H."/>
            <person name="Roncero M.I.G."/>
            <person name="Seong K.-Y."/>
            <person name="Tetko I.V."/>
            <person name="Urban M."/>
            <person name="Waalwijk C."/>
            <person name="Ward T.J."/>
            <person name="Yao J."/>
            <person name="Birren B.W."/>
            <person name="Kistler H.C."/>
        </authorList>
    </citation>
    <scope>NUCLEOTIDE SEQUENCE [LARGE SCALE GENOMIC DNA]</scope>
    <source>
        <strain evidence="4">ATCC MYA-4620 / CBS 123657 / FGSC 9075 / NRRL 31084 / PH-1</strain>
        <strain evidence="3">PH-1 / ATCC MYA-4620 / FGSC 9075 / NRRL 31084</strain>
    </source>
</reference>
<evidence type="ECO:0000313" key="2">
    <source>
        <dbReference type="EMBL" id="CEF72996.1"/>
    </source>
</evidence>
<keyword evidence="4" id="KW-1185">Reference proteome</keyword>
<feature type="region of interest" description="Disordered" evidence="1">
    <location>
        <begin position="187"/>
        <end position="210"/>
    </location>
</feature>
<gene>
    <name evidence="2" type="ORF">FGRAMPH1_01T02389</name>
</gene>
<protein>
    <submittedName>
        <fullName evidence="2">Chromosome 1, complete genome</fullName>
    </submittedName>
</protein>
<reference evidence="2 4" key="3">
    <citation type="journal article" date="2015" name="BMC Genomics">
        <title>The completed genome sequence of the pathogenic ascomycete fungus Fusarium graminearum.</title>
        <authorList>
            <person name="King R."/>
            <person name="Urban M."/>
            <person name="Hammond-Kosack M.C."/>
            <person name="Hassani-Pak K."/>
            <person name="Hammond-Kosack K.E."/>
        </authorList>
    </citation>
    <scope>NUCLEOTIDE SEQUENCE [LARGE SCALE GENOMIC DNA]</scope>
    <source>
        <strain evidence="4">ATCC MYA-4620 / CBS 123657 / FGSC 9075 / NRRL 31084 / PH-1</strain>
        <strain evidence="2">PH-1</strain>
    </source>
</reference>
<dbReference type="EnsemblFungi" id="CEF72996">
    <property type="protein sequence ID" value="CEF72996"/>
    <property type="gene ID" value="FGRRES_15805"/>
</dbReference>
<dbReference type="InParanoid" id="A0A098D4X6"/>
<accession>A0A098D4X6</accession>
<dbReference type="AlphaFoldDB" id="A0A098D4X6"/>
<dbReference type="EMBL" id="HG970332">
    <property type="protein sequence ID" value="CEF72996.1"/>
    <property type="molecule type" value="Genomic_DNA"/>
</dbReference>
<organism evidence="2 4">
    <name type="scientific">Gibberella zeae (strain ATCC MYA-4620 / CBS 123657 / FGSC 9075 / NRRL 31084 / PH-1)</name>
    <name type="common">Wheat head blight fungus</name>
    <name type="synonym">Fusarium graminearum</name>
    <dbReference type="NCBI Taxonomy" id="229533"/>
    <lineage>
        <taxon>Eukaryota</taxon>
        <taxon>Fungi</taxon>
        <taxon>Dikarya</taxon>
        <taxon>Ascomycota</taxon>
        <taxon>Pezizomycotina</taxon>
        <taxon>Sordariomycetes</taxon>
        <taxon>Hypocreomycetidae</taxon>
        <taxon>Hypocreales</taxon>
        <taxon>Nectriaceae</taxon>
        <taxon>Fusarium</taxon>
    </lineage>
</organism>
<feature type="compositionally biased region" description="Polar residues" evidence="1">
    <location>
        <begin position="187"/>
        <end position="202"/>
    </location>
</feature>
<dbReference type="Gene3D" id="1.25.40.20">
    <property type="entry name" value="Ankyrin repeat-containing domain"/>
    <property type="match status" value="1"/>
</dbReference>
<evidence type="ECO:0000256" key="1">
    <source>
        <dbReference type="SAM" id="MobiDB-lite"/>
    </source>
</evidence>
<evidence type="ECO:0000313" key="3">
    <source>
        <dbReference type="EnsemblFungi" id="CEF72996"/>
    </source>
</evidence>
<dbReference type="InterPro" id="IPR036770">
    <property type="entry name" value="Ankyrin_rpt-contain_sf"/>
</dbReference>
<reference evidence="3" key="4">
    <citation type="submission" date="2017-01" db="UniProtKB">
        <authorList>
            <consortium name="EnsemblFungi"/>
        </authorList>
    </citation>
    <scope>IDENTIFICATION</scope>
    <source>
        <strain evidence="3">PH-1 / ATCC MYA-4620 / FGSC 9075 / NRRL 31084</strain>
    </source>
</reference>